<dbReference type="SUPFAM" id="SSF55729">
    <property type="entry name" value="Acyl-CoA N-acyltransferases (Nat)"/>
    <property type="match status" value="1"/>
</dbReference>
<reference evidence="2 3" key="1">
    <citation type="submission" date="2023-09" db="EMBL/GenBank/DDBJ databases">
        <title>Microbacterium fusihabitans sp. nov., Microbacterium phycihabitans sp. nov., and Microbacterium cervinum sp. nov., isolated from dried seaweeds of beach.</title>
        <authorList>
            <person name="Lee S.D."/>
        </authorList>
    </citation>
    <scope>NUCLEOTIDE SEQUENCE [LARGE SCALE GENOMIC DNA]</scope>
    <source>
        <strain evidence="2 3">KSW2-29</strain>
    </source>
</reference>
<dbReference type="PANTHER" id="PTHR43441:SF10">
    <property type="entry name" value="ACETYLTRANSFERASE"/>
    <property type="match status" value="1"/>
</dbReference>
<dbReference type="PANTHER" id="PTHR43441">
    <property type="entry name" value="RIBOSOMAL-PROTEIN-SERINE ACETYLTRANSFERASE"/>
    <property type="match status" value="1"/>
</dbReference>
<dbReference type="RefSeq" id="WP_316003286.1">
    <property type="nucleotide sequence ID" value="NZ_JAWDIT010000001.1"/>
</dbReference>
<protein>
    <submittedName>
        <fullName evidence="2">GNAT family N-acetyltransferase</fullName>
    </submittedName>
</protein>
<organism evidence="2 3">
    <name type="scientific">Microbacterium phycohabitans</name>
    <dbReference type="NCBI Taxonomy" id="3075993"/>
    <lineage>
        <taxon>Bacteria</taxon>
        <taxon>Bacillati</taxon>
        <taxon>Actinomycetota</taxon>
        <taxon>Actinomycetes</taxon>
        <taxon>Micrococcales</taxon>
        <taxon>Microbacteriaceae</taxon>
        <taxon>Microbacterium</taxon>
    </lineage>
</organism>
<dbReference type="InterPro" id="IPR016181">
    <property type="entry name" value="Acyl_CoA_acyltransferase"/>
</dbReference>
<feature type="domain" description="N-acetyltransferase" evidence="1">
    <location>
        <begin position="31"/>
        <end position="173"/>
    </location>
</feature>
<dbReference type="PROSITE" id="PS51186">
    <property type="entry name" value="GNAT"/>
    <property type="match status" value="1"/>
</dbReference>
<dbReference type="InterPro" id="IPR000182">
    <property type="entry name" value="GNAT_dom"/>
</dbReference>
<dbReference type="Pfam" id="PF13302">
    <property type="entry name" value="Acetyltransf_3"/>
    <property type="match status" value="1"/>
</dbReference>
<evidence type="ECO:0000259" key="1">
    <source>
        <dbReference type="PROSITE" id="PS51186"/>
    </source>
</evidence>
<comment type="caution">
    <text evidence="2">The sequence shown here is derived from an EMBL/GenBank/DDBJ whole genome shotgun (WGS) entry which is preliminary data.</text>
</comment>
<gene>
    <name evidence="2" type="ORF">RWH44_02105</name>
</gene>
<dbReference type="Proteomes" id="UP001261125">
    <property type="component" value="Unassembled WGS sequence"/>
</dbReference>
<keyword evidence="3" id="KW-1185">Reference proteome</keyword>
<evidence type="ECO:0000313" key="3">
    <source>
        <dbReference type="Proteomes" id="UP001261125"/>
    </source>
</evidence>
<name>A0ABU3SIL7_9MICO</name>
<proteinExistence type="predicted"/>
<sequence length="186" mass="20176">MEPPVLRTARLELSAPGDDDVAAIHAECQDAAIQRLTTVPSPYLPADAQTFVDLTRAWWVEGSEATWAIRLEGRLVGMVGLAKLPSGGPEIGYWVSSRVRGHGIATEAACAVVDWGFAPERPAIERIEWRAVVGNTGSARVARSLGFRYEGLLRRAHVNSLGRSDLWIGGLLRDDDRAPVPWAVLG</sequence>
<evidence type="ECO:0000313" key="2">
    <source>
        <dbReference type="EMBL" id="MDU0344486.1"/>
    </source>
</evidence>
<dbReference type="EMBL" id="JAWDIT010000001">
    <property type="protein sequence ID" value="MDU0344486.1"/>
    <property type="molecule type" value="Genomic_DNA"/>
</dbReference>
<dbReference type="Gene3D" id="3.40.630.30">
    <property type="match status" value="1"/>
</dbReference>
<accession>A0ABU3SIL7</accession>
<dbReference type="InterPro" id="IPR051908">
    <property type="entry name" value="Ribosomal_N-acetyltransferase"/>
</dbReference>